<evidence type="ECO:0000313" key="3">
    <source>
        <dbReference type="Proteomes" id="UP000009102"/>
    </source>
</evidence>
<proteinExistence type="predicted"/>
<name>D0KZ58_HALNC</name>
<dbReference type="OrthoDB" id="5297034at2"/>
<keyword evidence="1" id="KW-0472">Membrane</keyword>
<evidence type="ECO:0008006" key="4">
    <source>
        <dbReference type="Google" id="ProtNLM"/>
    </source>
</evidence>
<feature type="transmembrane region" description="Helical" evidence="1">
    <location>
        <begin position="61"/>
        <end position="83"/>
    </location>
</feature>
<dbReference type="PANTHER" id="PTHR38598">
    <property type="entry name" value="INNER MEMBRANE PROTEIN YJCH"/>
    <property type="match status" value="1"/>
</dbReference>
<dbReference type="HOGENOM" id="CLU_123372_2_1_6"/>
<evidence type="ECO:0000256" key="1">
    <source>
        <dbReference type="SAM" id="Phobius"/>
    </source>
</evidence>
<reference evidence="2 3" key="1">
    <citation type="submission" date="2009-10" db="EMBL/GenBank/DDBJ databases">
        <title>Complete sequence of Halothiobacillus neapolitanus c2.</title>
        <authorList>
            <consortium name="US DOE Joint Genome Institute"/>
            <person name="Lucas S."/>
            <person name="Copeland A."/>
            <person name="Lapidus A."/>
            <person name="Glavina del Rio T."/>
            <person name="Tice H."/>
            <person name="Bruce D."/>
            <person name="Goodwin L."/>
            <person name="Pitluck S."/>
            <person name="Davenport K."/>
            <person name="Brettin T."/>
            <person name="Detter J.C."/>
            <person name="Han C."/>
            <person name="Tapia R."/>
            <person name="Larimer F."/>
            <person name="Land M."/>
            <person name="Hauser L."/>
            <person name="Kyrpides N."/>
            <person name="Mikhailova N."/>
            <person name="Kerfeld C."/>
            <person name="Cannon G."/>
            <person name="Heinhort S."/>
        </authorList>
    </citation>
    <scope>NUCLEOTIDE SEQUENCE [LARGE SCALE GENOMIC DNA]</scope>
    <source>
        <strain evidence="3">ATCC 23641 / c2</strain>
    </source>
</reference>
<dbReference type="STRING" id="555778.Hneap_0888"/>
<dbReference type="InterPro" id="IPR007436">
    <property type="entry name" value="DUF485"/>
</dbReference>
<dbReference type="EMBL" id="CP001801">
    <property type="protein sequence ID" value="ACX95731.1"/>
    <property type="molecule type" value="Genomic_DNA"/>
</dbReference>
<dbReference type="AlphaFoldDB" id="D0KZ58"/>
<protein>
    <recommendedName>
        <fullName evidence="4">Inner membrane protein YjcH</fullName>
    </recommendedName>
</protein>
<evidence type="ECO:0000313" key="2">
    <source>
        <dbReference type="EMBL" id="ACX95731.1"/>
    </source>
</evidence>
<dbReference type="PANTHER" id="PTHR38598:SF1">
    <property type="entry name" value="INNER MEMBRANE PROTEIN YJCH"/>
    <property type="match status" value="1"/>
</dbReference>
<feature type="transmembrane region" description="Helical" evidence="1">
    <location>
        <begin position="25"/>
        <end position="46"/>
    </location>
</feature>
<dbReference type="KEGG" id="hna:Hneap_0888"/>
<dbReference type="Pfam" id="PF04341">
    <property type="entry name" value="DUF485"/>
    <property type="match status" value="1"/>
</dbReference>
<sequence length="102" mass="11461">MKADLAERIATDPDFQHLIKRRTGYGWMMAFIIMLVYFTFILLIAYQPQLLATKISAGSTISVGIVAGFLIIVFSFVMTGLYVHKANTQFDALTAKIKESHE</sequence>
<keyword evidence="1" id="KW-1133">Transmembrane helix</keyword>
<keyword evidence="3" id="KW-1185">Reference proteome</keyword>
<gene>
    <name evidence="2" type="ordered locus">Hneap_0888</name>
</gene>
<dbReference type="GO" id="GO:0005886">
    <property type="term" value="C:plasma membrane"/>
    <property type="evidence" value="ECO:0007669"/>
    <property type="project" value="TreeGrafter"/>
</dbReference>
<dbReference type="InterPro" id="IPR052959">
    <property type="entry name" value="Inner_membrane_assoc"/>
</dbReference>
<dbReference type="eggNOG" id="COG3162">
    <property type="taxonomic scope" value="Bacteria"/>
</dbReference>
<dbReference type="RefSeq" id="WP_012823767.1">
    <property type="nucleotide sequence ID" value="NC_013422.1"/>
</dbReference>
<organism evidence="2 3">
    <name type="scientific">Halothiobacillus neapolitanus (strain ATCC 23641 / DSM 15147 / CIP 104769 / NCIMB 8539 / c2)</name>
    <name type="common">Thiobacillus neapolitanus</name>
    <dbReference type="NCBI Taxonomy" id="555778"/>
    <lineage>
        <taxon>Bacteria</taxon>
        <taxon>Pseudomonadati</taxon>
        <taxon>Pseudomonadota</taxon>
        <taxon>Gammaproteobacteria</taxon>
        <taxon>Chromatiales</taxon>
        <taxon>Halothiobacillaceae</taxon>
        <taxon>Halothiobacillus</taxon>
    </lineage>
</organism>
<dbReference type="Proteomes" id="UP000009102">
    <property type="component" value="Chromosome"/>
</dbReference>
<keyword evidence="1" id="KW-0812">Transmembrane</keyword>
<accession>D0KZ58</accession>